<dbReference type="EMBL" id="JBEAFC010000004">
    <property type="protein sequence ID" value="KAL1559746.1"/>
    <property type="molecule type" value="Genomic_DNA"/>
</dbReference>
<dbReference type="InterPro" id="IPR008949">
    <property type="entry name" value="Isoprenoid_synthase_dom_sf"/>
</dbReference>
<proteinExistence type="predicted"/>
<dbReference type="PANTHER" id="PTHR31739">
    <property type="entry name" value="ENT-COPALYL DIPHOSPHATE SYNTHASE, CHLOROPLASTIC"/>
    <property type="match status" value="1"/>
</dbReference>
<accession>A0ABD1HTH4</accession>
<keyword evidence="1" id="KW-0121">Carboxypeptidase</keyword>
<protein>
    <submittedName>
        <fullName evidence="1">Gly-Xaa carboxypeptidase</fullName>
        <ecNumber evidence="1">5.5.1.1</ecNumber>
    </submittedName>
</protein>
<keyword evidence="1" id="KW-0645">Protease</keyword>
<dbReference type="Proteomes" id="UP001567538">
    <property type="component" value="Unassembled WGS sequence"/>
</dbReference>
<sequence length="144" mass="16956">MPPTKNAWYSWMMKFDEGNLWEDAGLLVTTLNICCAHSLPNHDILFHREYITLSRLVNKICHHLSQIPNKKEEAVEMRTAKGDTGEIEEDMEALTKLVLVEPSFLHKNIKQTFLWIAKTFYYVAYFDDEAIHLHIYKVLFERIV</sequence>
<dbReference type="PANTHER" id="PTHR31739:SF30">
    <property type="entry name" value="COPAL-8-OL DIPHOSPHATE HYDRATASE, CHLOROPLASTIC"/>
    <property type="match status" value="1"/>
</dbReference>
<reference evidence="1 2" key="1">
    <citation type="submission" date="2024-06" db="EMBL/GenBank/DDBJ databases">
        <title>A chromosome level genome sequence of Diviner's sage (Salvia divinorum).</title>
        <authorList>
            <person name="Ford S.A."/>
            <person name="Ro D.-K."/>
            <person name="Ness R.W."/>
            <person name="Phillips M.A."/>
        </authorList>
    </citation>
    <scope>NUCLEOTIDE SEQUENCE [LARGE SCALE GENOMIC DNA]</scope>
    <source>
        <strain evidence="1">SAF-2024a</strain>
        <tissue evidence="1">Leaf</tissue>
    </source>
</reference>
<keyword evidence="2" id="KW-1185">Reference proteome</keyword>
<evidence type="ECO:0000313" key="2">
    <source>
        <dbReference type="Proteomes" id="UP001567538"/>
    </source>
</evidence>
<dbReference type="GO" id="GO:0018849">
    <property type="term" value="F:muconate cycloisomerase activity"/>
    <property type="evidence" value="ECO:0007669"/>
    <property type="project" value="UniProtKB-EC"/>
</dbReference>
<dbReference type="AlphaFoldDB" id="A0ABD1HTH4"/>
<organism evidence="1 2">
    <name type="scientific">Salvia divinorum</name>
    <name type="common">Maria pastora</name>
    <name type="synonym">Diviner's sage</name>
    <dbReference type="NCBI Taxonomy" id="28513"/>
    <lineage>
        <taxon>Eukaryota</taxon>
        <taxon>Viridiplantae</taxon>
        <taxon>Streptophyta</taxon>
        <taxon>Embryophyta</taxon>
        <taxon>Tracheophyta</taxon>
        <taxon>Spermatophyta</taxon>
        <taxon>Magnoliopsida</taxon>
        <taxon>eudicotyledons</taxon>
        <taxon>Gunneridae</taxon>
        <taxon>Pentapetalae</taxon>
        <taxon>asterids</taxon>
        <taxon>lamiids</taxon>
        <taxon>Lamiales</taxon>
        <taxon>Lamiaceae</taxon>
        <taxon>Nepetoideae</taxon>
        <taxon>Mentheae</taxon>
        <taxon>Salviinae</taxon>
        <taxon>Salvia</taxon>
        <taxon>Salvia subgen. Calosphace</taxon>
    </lineage>
</organism>
<dbReference type="InterPro" id="IPR050148">
    <property type="entry name" value="Terpene_synthase-like"/>
</dbReference>
<dbReference type="GO" id="GO:0004180">
    <property type="term" value="F:carboxypeptidase activity"/>
    <property type="evidence" value="ECO:0007669"/>
    <property type="project" value="UniProtKB-KW"/>
</dbReference>
<dbReference type="GO" id="GO:0016114">
    <property type="term" value="P:terpenoid biosynthetic process"/>
    <property type="evidence" value="ECO:0007669"/>
    <property type="project" value="UniProtKB-ARBA"/>
</dbReference>
<gene>
    <name evidence="1" type="primary">CPS1</name>
    <name evidence="1" type="ORF">AAHA92_10054</name>
</gene>
<evidence type="ECO:0000313" key="1">
    <source>
        <dbReference type="EMBL" id="KAL1559746.1"/>
    </source>
</evidence>
<keyword evidence="1" id="KW-0413">Isomerase</keyword>
<keyword evidence="1" id="KW-0378">Hydrolase</keyword>
<comment type="caution">
    <text evidence="1">The sequence shown here is derived from an EMBL/GenBank/DDBJ whole genome shotgun (WGS) entry which is preliminary data.</text>
</comment>
<name>A0ABD1HTH4_SALDI</name>
<dbReference type="Gene3D" id="1.10.600.10">
    <property type="entry name" value="Farnesyl Diphosphate Synthase"/>
    <property type="match status" value="1"/>
</dbReference>
<dbReference type="EC" id="5.5.1.1" evidence="1"/>